<keyword evidence="3" id="KW-1185">Reference proteome</keyword>
<evidence type="ECO:0000313" key="3">
    <source>
        <dbReference type="Proteomes" id="UP000245771"/>
    </source>
</evidence>
<evidence type="ECO:0000313" key="2">
    <source>
        <dbReference type="EMBL" id="PWN33730.1"/>
    </source>
</evidence>
<reference evidence="2 3" key="1">
    <citation type="journal article" date="2018" name="Mol. Biol. Evol.">
        <title>Broad Genomic Sampling Reveals a Smut Pathogenic Ancestry of the Fungal Clade Ustilaginomycotina.</title>
        <authorList>
            <person name="Kijpornyongpan T."/>
            <person name="Mondo S.J."/>
            <person name="Barry K."/>
            <person name="Sandor L."/>
            <person name="Lee J."/>
            <person name="Lipzen A."/>
            <person name="Pangilinan J."/>
            <person name="LaButti K."/>
            <person name="Hainaut M."/>
            <person name="Henrissat B."/>
            <person name="Grigoriev I.V."/>
            <person name="Spatafora J.W."/>
            <person name="Aime M.C."/>
        </authorList>
    </citation>
    <scope>NUCLEOTIDE SEQUENCE [LARGE SCALE GENOMIC DNA]</scope>
    <source>
        <strain evidence="2 3">MCA 3882</strain>
    </source>
</reference>
<name>A0A316V8C0_9BASI</name>
<dbReference type="EMBL" id="KZ819604">
    <property type="protein sequence ID" value="PWN33730.1"/>
    <property type="molecule type" value="Genomic_DNA"/>
</dbReference>
<protein>
    <submittedName>
        <fullName evidence="2">Uncharacterized protein</fullName>
    </submittedName>
</protein>
<dbReference type="InParanoid" id="A0A316V8C0"/>
<dbReference type="RefSeq" id="XP_025354032.1">
    <property type="nucleotide sequence ID" value="XM_025502630.1"/>
</dbReference>
<dbReference type="GeneID" id="37024411"/>
<dbReference type="AlphaFoldDB" id="A0A316V8C0"/>
<accession>A0A316V8C0</accession>
<dbReference type="Proteomes" id="UP000245771">
    <property type="component" value="Unassembled WGS sequence"/>
</dbReference>
<feature type="region of interest" description="Disordered" evidence="1">
    <location>
        <begin position="144"/>
        <end position="163"/>
    </location>
</feature>
<evidence type="ECO:0000256" key="1">
    <source>
        <dbReference type="SAM" id="MobiDB-lite"/>
    </source>
</evidence>
<proteinExistence type="predicted"/>
<sequence length="163" mass="18148">MTPCGYFMLIPRRTENQNSKMIMVYKIGPAWILLVLLLSILRVASSSHVLKYHTEGALEVRRRDLADMNNGVSMMRRRGLTQDFPNHGMNSTSSSPTFVTRAFQSVKNGVGAFGRAVSHAGRSLGKQVNRVKSYAKAAANPLNTGSSFTKDAMKQGHFRRKMK</sequence>
<gene>
    <name evidence="2" type="ORF">FA14DRAFT_64929</name>
</gene>
<organism evidence="2 3">
    <name type="scientific">Meira miltonrushii</name>
    <dbReference type="NCBI Taxonomy" id="1280837"/>
    <lineage>
        <taxon>Eukaryota</taxon>
        <taxon>Fungi</taxon>
        <taxon>Dikarya</taxon>
        <taxon>Basidiomycota</taxon>
        <taxon>Ustilaginomycotina</taxon>
        <taxon>Exobasidiomycetes</taxon>
        <taxon>Exobasidiales</taxon>
        <taxon>Brachybasidiaceae</taxon>
        <taxon>Meira</taxon>
    </lineage>
</organism>